<dbReference type="EMBL" id="WKFB01000168">
    <property type="protein sequence ID" value="KAF6733105.1"/>
    <property type="molecule type" value="Genomic_DNA"/>
</dbReference>
<feature type="compositionally biased region" description="Polar residues" evidence="1">
    <location>
        <begin position="60"/>
        <end position="70"/>
    </location>
</feature>
<dbReference type="Proteomes" id="UP000646548">
    <property type="component" value="Unassembled WGS sequence"/>
</dbReference>
<feature type="compositionally biased region" description="Basic and acidic residues" evidence="1">
    <location>
        <begin position="40"/>
        <end position="51"/>
    </location>
</feature>
<proteinExistence type="predicted"/>
<evidence type="ECO:0000313" key="2">
    <source>
        <dbReference type="EMBL" id="KAF6733105.1"/>
    </source>
</evidence>
<organism evidence="2 3">
    <name type="scientific">Oryzias melastigma</name>
    <name type="common">Marine medaka</name>
    <dbReference type="NCBI Taxonomy" id="30732"/>
    <lineage>
        <taxon>Eukaryota</taxon>
        <taxon>Metazoa</taxon>
        <taxon>Chordata</taxon>
        <taxon>Craniata</taxon>
        <taxon>Vertebrata</taxon>
        <taxon>Euteleostomi</taxon>
        <taxon>Actinopterygii</taxon>
        <taxon>Neopterygii</taxon>
        <taxon>Teleostei</taxon>
        <taxon>Neoteleostei</taxon>
        <taxon>Acanthomorphata</taxon>
        <taxon>Ovalentaria</taxon>
        <taxon>Atherinomorphae</taxon>
        <taxon>Beloniformes</taxon>
        <taxon>Adrianichthyidae</taxon>
        <taxon>Oryziinae</taxon>
        <taxon>Oryzias</taxon>
    </lineage>
</organism>
<sequence>MSSPLRFTEEGRYVSTESAKPSFRGERRPKLKLDAGVTQHETKGFDSDGISRPKPGSVAQEFQESSRGSP</sequence>
<dbReference type="AlphaFoldDB" id="A0A834CPX9"/>
<reference evidence="2" key="1">
    <citation type="journal article" name="BMC Genomics">
        <title>Long-read sequencing and de novo genome assembly of marine medaka (Oryzias melastigma).</title>
        <authorList>
            <person name="Liang P."/>
            <person name="Saqib H.S.A."/>
            <person name="Ni X."/>
            <person name="Shen Y."/>
        </authorList>
    </citation>
    <scope>NUCLEOTIDE SEQUENCE</scope>
    <source>
        <strain evidence="2">Bigg-433</strain>
    </source>
</reference>
<evidence type="ECO:0000256" key="1">
    <source>
        <dbReference type="SAM" id="MobiDB-lite"/>
    </source>
</evidence>
<protein>
    <submittedName>
        <fullName evidence="2">Uncharacterized protein</fullName>
    </submittedName>
</protein>
<evidence type="ECO:0000313" key="3">
    <source>
        <dbReference type="Proteomes" id="UP000646548"/>
    </source>
</evidence>
<feature type="region of interest" description="Disordered" evidence="1">
    <location>
        <begin position="1"/>
        <end position="70"/>
    </location>
</feature>
<name>A0A834CPX9_ORYME</name>
<accession>A0A834CPX9</accession>
<gene>
    <name evidence="2" type="ORF">FQA47_009871</name>
</gene>
<comment type="caution">
    <text evidence="2">The sequence shown here is derived from an EMBL/GenBank/DDBJ whole genome shotgun (WGS) entry which is preliminary data.</text>
</comment>
<feature type="compositionally biased region" description="Basic and acidic residues" evidence="1">
    <location>
        <begin position="23"/>
        <end position="33"/>
    </location>
</feature>